<name>A0A7R8D316_LEPSM</name>
<accession>A0A7R8D316</accession>
<feature type="region of interest" description="Disordered" evidence="1">
    <location>
        <begin position="204"/>
        <end position="257"/>
    </location>
</feature>
<feature type="compositionally biased region" description="Low complexity" evidence="1">
    <location>
        <begin position="147"/>
        <end position="163"/>
    </location>
</feature>
<feature type="compositionally biased region" description="Polar residues" evidence="1">
    <location>
        <begin position="205"/>
        <end position="215"/>
    </location>
</feature>
<dbReference type="Gene3D" id="1.10.8.10">
    <property type="entry name" value="DNA helicase RuvA subunit, C-terminal domain"/>
    <property type="match status" value="1"/>
</dbReference>
<sequence length="257" mass="28421">MAASDGALDFEEAMRDFRVMFPEMDSEVIEAVLRAHGGEVDATIDHLLAMNTSETEKSLPKAKEPPMEDLIQLGPSLNIQETILDPLKIEKDSYKVSVVPTPQMLQNRYEENLRNRERVRTTGIVNEPSLSQYLEDERKNENASPATLTSSSTNSYSLSPKTSKLSMDEAIFREKLKNMGKTSKKKFSQLASMFSRRKNIAKSMLGTSSAPSNDNLLLGAESLVNEDDSEDEKPSSSGSSSMFNTKSKGGGKYSSFL</sequence>
<dbReference type="InterPro" id="IPR040195">
    <property type="entry name" value="CUE_CUED1"/>
</dbReference>
<dbReference type="PROSITE" id="PS51140">
    <property type="entry name" value="CUE"/>
    <property type="match status" value="1"/>
</dbReference>
<evidence type="ECO:0000256" key="1">
    <source>
        <dbReference type="SAM" id="MobiDB-lite"/>
    </source>
</evidence>
<dbReference type="InterPro" id="IPR040192">
    <property type="entry name" value="CUEDC1"/>
</dbReference>
<reference evidence="2" key="1">
    <citation type="submission" date="2021-02" db="EMBL/GenBank/DDBJ databases">
        <authorList>
            <person name="Bekaert M."/>
        </authorList>
    </citation>
    <scope>NUCLEOTIDE SEQUENCE</scope>
    <source>
        <strain evidence="2">IoA-00</strain>
    </source>
</reference>
<dbReference type="EMBL" id="HG994587">
    <property type="protein sequence ID" value="CAF3012165.1"/>
    <property type="molecule type" value="Genomic_DNA"/>
</dbReference>
<dbReference type="Proteomes" id="UP000675881">
    <property type="component" value="Chromosome 8"/>
</dbReference>
<keyword evidence="3" id="KW-1185">Reference proteome</keyword>
<dbReference type="Pfam" id="PF02845">
    <property type="entry name" value="CUE"/>
    <property type="match status" value="1"/>
</dbReference>
<dbReference type="InterPro" id="IPR003892">
    <property type="entry name" value="CUE"/>
</dbReference>
<dbReference type="SMART" id="SM00546">
    <property type="entry name" value="CUE"/>
    <property type="match status" value="1"/>
</dbReference>
<organism evidence="2 3">
    <name type="scientific">Lepeophtheirus salmonis</name>
    <name type="common">Salmon louse</name>
    <name type="synonym">Caligus salmonis</name>
    <dbReference type="NCBI Taxonomy" id="72036"/>
    <lineage>
        <taxon>Eukaryota</taxon>
        <taxon>Metazoa</taxon>
        <taxon>Ecdysozoa</taxon>
        <taxon>Arthropoda</taxon>
        <taxon>Crustacea</taxon>
        <taxon>Multicrustacea</taxon>
        <taxon>Hexanauplia</taxon>
        <taxon>Copepoda</taxon>
        <taxon>Siphonostomatoida</taxon>
        <taxon>Caligidae</taxon>
        <taxon>Lepeophtheirus</taxon>
    </lineage>
</organism>
<dbReference type="PANTHER" id="PTHR13467">
    <property type="entry name" value="CUE DOMAIN CONTAINING PROTEIN 1"/>
    <property type="match status" value="1"/>
</dbReference>
<feature type="compositionally biased region" description="Gly residues" evidence="1">
    <location>
        <begin position="248"/>
        <end position="257"/>
    </location>
</feature>
<dbReference type="GO" id="GO:0043130">
    <property type="term" value="F:ubiquitin binding"/>
    <property type="evidence" value="ECO:0007669"/>
    <property type="project" value="InterPro"/>
</dbReference>
<dbReference type="CDD" id="cd14366">
    <property type="entry name" value="CUE_CUED1"/>
    <property type="match status" value="1"/>
</dbReference>
<evidence type="ECO:0000313" key="2">
    <source>
        <dbReference type="EMBL" id="CAF3012165.1"/>
    </source>
</evidence>
<evidence type="ECO:0000313" key="3">
    <source>
        <dbReference type="Proteomes" id="UP000675881"/>
    </source>
</evidence>
<dbReference type="PANTHER" id="PTHR13467:SF3">
    <property type="entry name" value="CUE DOMAIN-CONTAINING PROTEIN 1"/>
    <property type="match status" value="1"/>
</dbReference>
<dbReference type="OrthoDB" id="5794653at2759"/>
<protein>
    <submittedName>
        <fullName evidence="2">(salmon louse) hypothetical protein</fullName>
    </submittedName>
</protein>
<dbReference type="AlphaFoldDB" id="A0A7R8D316"/>
<proteinExistence type="predicted"/>
<dbReference type="InterPro" id="IPR009060">
    <property type="entry name" value="UBA-like_sf"/>
</dbReference>
<gene>
    <name evidence="2" type="ORF">LSAA_13688</name>
</gene>
<dbReference type="SUPFAM" id="SSF46934">
    <property type="entry name" value="UBA-like"/>
    <property type="match status" value="1"/>
</dbReference>
<feature type="region of interest" description="Disordered" evidence="1">
    <location>
        <begin position="133"/>
        <end position="163"/>
    </location>
</feature>